<evidence type="ECO:0000313" key="8">
    <source>
        <dbReference type="EMBL" id="MEA5453096.1"/>
    </source>
</evidence>
<evidence type="ECO:0000259" key="6">
    <source>
        <dbReference type="Pfam" id="PF17994"/>
    </source>
</evidence>
<dbReference type="InterPro" id="IPR045699">
    <property type="entry name" value="GlfT2_C"/>
</dbReference>
<keyword evidence="4 8" id="KW-0808">Transferase</keyword>
<reference evidence="8 9" key="1">
    <citation type="submission" date="2023-12" db="EMBL/GenBank/DDBJ databases">
        <title>Sinomonas terricola sp. nov, isolated from litchi orchard soil in Guangdong, PR China.</title>
        <authorList>
            <person name="Jiaxin W."/>
            <person name="Yang Z."/>
            <person name="Honghui Z."/>
        </authorList>
    </citation>
    <scope>NUCLEOTIDE SEQUENCE [LARGE SCALE GENOMIC DNA]</scope>
    <source>
        <strain evidence="8 9">JGH33</strain>
    </source>
</reference>
<name>A0ABU5T1Q1_9MICC</name>
<comment type="pathway">
    <text evidence="1">Cell wall biogenesis; cell wall polysaccharide biosynthesis.</text>
</comment>
<protein>
    <submittedName>
        <fullName evidence="8">Glycosyltransferase</fullName>
        <ecNumber evidence="8">2.4.-.-</ecNumber>
    </submittedName>
</protein>
<dbReference type="Pfam" id="PF19320">
    <property type="entry name" value="GlfT2_domain3"/>
    <property type="match status" value="1"/>
</dbReference>
<dbReference type="EMBL" id="JAYGGQ010000001">
    <property type="protein sequence ID" value="MEA5453096.1"/>
    <property type="molecule type" value="Genomic_DNA"/>
</dbReference>
<dbReference type="InterPro" id="IPR029044">
    <property type="entry name" value="Nucleotide-diphossugar_trans"/>
</dbReference>
<gene>
    <name evidence="8" type="ORF">SPF06_00035</name>
</gene>
<dbReference type="Pfam" id="PF13641">
    <property type="entry name" value="Glyco_tranf_2_3"/>
    <property type="match status" value="1"/>
</dbReference>
<dbReference type="SUPFAM" id="SSF53448">
    <property type="entry name" value="Nucleotide-diphospho-sugar transferases"/>
    <property type="match status" value="1"/>
</dbReference>
<evidence type="ECO:0000313" key="9">
    <source>
        <dbReference type="Proteomes" id="UP001304769"/>
    </source>
</evidence>
<dbReference type="RefSeq" id="WP_323276869.1">
    <property type="nucleotide sequence ID" value="NZ_JAYGGQ010000001.1"/>
</dbReference>
<organism evidence="8 9">
    <name type="scientific">Sinomonas terricola</name>
    <dbReference type="NCBI Taxonomy" id="3110330"/>
    <lineage>
        <taxon>Bacteria</taxon>
        <taxon>Bacillati</taxon>
        <taxon>Actinomycetota</taxon>
        <taxon>Actinomycetes</taxon>
        <taxon>Micrococcales</taxon>
        <taxon>Micrococcaceae</taxon>
        <taxon>Sinomonas</taxon>
    </lineage>
</organism>
<comment type="similarity">
    <text evidence="2">Belongs to the glycosyltransferase 2 family.</text>
</comment>
<dbReference type="Pfam" id="PF17994">
    <property type="entry name" value="Glft2_N"/>
    <property type="match status" value="1"/>
</dbReference>
<feature type="domain" description="Galactofuranosyltransferase GlfT2 N-terminal" evidence="6">
    <location>
        <begin position="65"/>
        <end position="183"/>
    </location>
</feature>
<dbReference type="EC" id="2.4.-.-" evidence="8"/>
<evidence type="ECO:0000256" key="5">
    <source>
        <dbReference type="SAM" id="MobiDB-lite"/>
    </source>
</evidence>
<dbReference type="PANTHER" id="PTHR43179">
    <property type="entry name" value="RHAMNOSYLTRANSFERASE WBBL"/>
    <property type="match status" value="1"/>
</dbReference>
<keyword evidence="3 8" id="KW-0328">Glycosyltransferase</keyword>
<proteinExistence type="inferred from homology"/>
<dbReference type="PANTHER" id="PTHR43179:SF12">
    <property type="entry name" value="GALACTOFURANOSYLTRANSFERASE GLFT2"/>
    <property type="match status" value="1"/>
</dbReference>
<dbReference type="Proteomes" id="UP001304769">
    <property type="component" value="Unassembled WGS sequence"/>
</dbReference>
<dbReference type="GO" id="GO:0016757">
    <property type="term" value="F:glycosyltransferase activity"/>
    <property type="evidence" value="ECO:0007669"/>
    <property type="project" value="UniProtKB-KW"/>
</dbReference>
<feature type="domain" description="Galactofuranosyltransferase-2 C-terminal" evidence="7">
    <location>
        <begin position="464"/>
        <end position="659"/>
    </location>
</feature>
<comment type="caution">
    <text evidence="8">The sequence shown here is derived from an EMBL/GenBank/DDBJ whole genome shotgun (WGS) entry which is preliminary data.</text>
</comment>
<feature type="region of interest" description="Disordered" evidence="5">
    <location>
        <begin position="527"/>
        <end position="546"/>
    </location>
</feature>
<sequence length="682" mass="76641">MTTAAVSAELQWSLLQRTILPLEGQADVVPLYVDAGTANGIRLVEDDGMYRVPKRREEKLNLVSSSEAEAHYEDFLSRESMTVRPGQHVSFGTYFNAFPASYWRRWTSVRDVRLVVETKGRGAVVVYKTNARGAIQRVAGKRVDGDATTTVFDLTLTPFGDGGWYWFDVNASVDGLELTSARWEGLVSARARDTTVTLQITTVNKTQFCIDNARILADSLDRLDAVREILIVDQGTDKVRDHPDFPEIEAALDGRLRVIEQANLGGSGGFARGMFEALESGHDYALLLDDDVVIEPESITRLVTFADLCRKPTIVGGHMFDLYNRTTLHTFGEVVDLHRMQPAPPHEDMQLGHDFSRSNLRQTPWLHRRTDVDYNGWWMCLIPTEVMREIGLAMPVFIKWDDSEYGLRARNAGFNTVSFPGAAVWHVSWVDKDDLVGWQAYFHERNRTITALLHSDFPKSGRVLRESVQNDVKHLVSMQYFTQHGRIMALNDLFDGPEGLHDKLAAKLPEINALRAQYSDAQIKSDVDDFPSPKAGRSLTGGPAMAPSKKQLVPWALKTVSRQLLRAPLEDSAVRPQGFLAHRDNKWWRLAGYDSVIVSNAEGTGASWYQRKPELLRAMLAEATRLHARLFRDWEQLSERYRAGMPKVTSIDAWRVTFSTQTVFDTGRVGSGEEASVAKAEA</sequence>
<evidence type="ECO:0000256" key="2">
    <source>
        <dbReference type="ARBA" id="ARBA00006739"/>
    </source>
</evidence>
<dbReference type="Gene3D" id="3.90.550.60">
    <property type="match status" value="1"/>
</dbReference>
<evidence type="ECO:0000256" key="3">
    <source>
        <dbReference type="ARBA" id="ARBA00022676"/>
    </source>
</evidence>
<keyword evidence="9" id="KW-1185">Reference proteome</keyword>
<accession>A0ABU5T1Q1</accession>
<evidence type="ECO:0000259" key="7">
    <source>
        <dbReference type="Pfam" id="PF19320"/>
    </source>
</evidence>
<evidence type="ECO:0000256" key="1">
    <source>
        <dbReference type="ARBA" id="ARBA00004776"/>
    </source>
</evidence>
<dbReference type="InterPro" id="IPR040492">
    <property type="entry name" value="GlfT2_N"/>
</dbReference>
<evidence type="ECO:0000256" key="4">
    <source>
        <dbReference type="ARBA" id="ARBA00022679"/>
    </source>
</evidence>